<dbReference type="SUPFAM" id="SSF52266">
    <property type="entry name" value="SGNH hydrolase"/>
    <property type="match status" value="1"/>
</dbReference>
<accession>A0ABQ2TZZ1</accession>
<evidence type="ECO:0000313" key="2">
    <source>
        <dbReference type="Proteomes" id="UP000629911"/>
    </source>
</evidence>
<keyword evidence="2" id="KW-1185">Reference proteome</keyword>
<gene>
    <name evidence="1" type="ORF">GCM10010287_36870</name>
</gene>
<sequence length="150" mass="16396">MLEQIHALAPNATISLMGYPLLFSRTQACSTLVSASQRVILNDMAEYFESKQRELALSMSASNVRYRSPQAAFEGKRICDSPEGINGVVAGPNGDGDFHHSDKNTQLCWWFTGDTCLSRESYHPNQTGTSAYAQAFMTASPPSAATRQGR</sequence>
<dbReference type="RefSeq" id="WP_189365343.1">
    <property type="nucleotide sequence ID" value="NZ_BMTZ01000010.1"/>
</dbReference>
<dbReference type="EMBL" id="BMTZ01000010">
    <property type="protein sequence ID" value="GGT59276.1"/>
    <property type="molecule type" value="Genomic_DNA"/>
</dbReference>
<dbReference type="Proteomes" id="UP000629911">
    <property type="component" value="Unassembled WGS sequence"/>
</dbReference>
<protein>
    <submittedName>
        <fullName evidence="1">Uncharacterized protein</fullName>
    </submittedName>
</protein>
<name>A0ABQ2TZZ1_9ACTN</name>
<evidence type="ECO:0000313" key="1">
    <source>
        <dbReference type="EMBL" id="GGT59276.1"/>
    </source>
</evidence>
<organism evidence="1 2">
    <name type="scientific">Streptomyces variabilis</name>
    <dbReference type="NCBI Taxonomy" id="67372"/>
    <lineage>
        <taxon>Bacteria</taxon>
        <taxon>Bacillati</taxon>
        <taxon>Actinomycetota</taxon>
        <taxon>Actinomycetes</taxon>
        <taxon>Kitasatosporales</taxon>
        <taxon>Streptomycetaceae</taxon>
        <taxon>Streptomyces</taxon>
        <taxon>Streptomyces griseoincarnatus group</taxon>
    </lineage>
</organism>
<proteinExistence type="predicted"/>
<dbReference type="Gene3D" id="3.40.50.1110">
    <property type="entry name" value="SGNH hydrolase"/>
    <property type="match status" value="1"/>
</dbReference>
<comment type="caution">
    <text evidence="1">The sequence shown here is derived from an EMBL/GenBank/DDBJ whole genome shotgun (WGS) entry which is preliminary data.</text>
</comment>
<dbReference type="InterPro" id="IPR036514">
    <property type="entry name" value="SGNH_hydro_sf"/>
</dbReference>
<reference evidence="2" key="1">
    <citation type="journal article" date="2019" name="Int. J. Syst. Evol. Microbiol.">
        <title>The Global Catalogue of Microorganisms (GCM) 10K type strain sequencing project: providing services to taxonomists for standard genome sequencing and annotation.</title>
        <authorList>
            <consortium name="The Broad Institute Genomics Platform"/>
            <consortium name="The Broad Institute Genome Sequencing Center for Infectious Disease"/>
            <person name="Wu L."/>
            <person name="Ma J."/>
        </authorList>
    </citation>
    <scope>NUCLEOTIDE SEQUENCE [LARGE SCALE GENOMIC DNA]</scope>
    <source>
        <strain evidence="2">JCM 4422</strain>
    </source>
</reference>